<keyword evidence="3" id="KW-0807">Transducer</keyword>
<evidence type="ECO:0000313" key="8">
    <source>
        <dbReference type="Proteomes" id="UP000637769"/>
    </source>
</evidence>
<comment type="caution">
    <text evidence="7">The sequence shown here is derived from an EMBL/GenBank/DDBJ whole genome shotgun (WGS) entry which is preliminary data.</text>
</comment>
<proteinExistence type="inferred from homology"/>
<dbReference type="EMBL" id="BMCH01000002">
    <property type="protein sequence ID" value="GGC26336.1"/>
    <property type="molecule type" value="Genomic_DNA"/>
</dbReference>
<dbReference type="PANTHER" id="PTHR43531">
    <property type="entry name" value="PROTEIN ICFG"/>
    <property type="match status" value="1"/>
</dbReference>
<feature type="domain" description="Methyl-accepting transducer" evidence="5">
    <location>
        <begin position="473"/>
        <end position="702"/>
    </location>
</feature>
<gene>
    <name evidence="7" type="ORF">GCM10007207_09680</name>
</gene>
<protein>
    <submittedName>
        <fullName evidence="7">Methyl-accepting chemotaxis protein</fullName>
    </submittedName>
</protein>
<keyword evidence="4" id="KW-0812">Transmembrane</keyword>
<dbReference type="Gene3D" id="6.10.340.10">
    <property type="match status" value="1"/>
</dbReference>
<dbReference type="InterPro" id="IPR004089">
    <property type="entry name" value="MCPsignal_dom"/>
</dbReference>
<name>A0ABQ1LNJ5_9PROT</name>
<evidence type="ECO:0000259" key="6">
    <source>
        <dbReference type="PROSITE" id="PS50885"/>
    </source>
</evidence>
<organism evidence="7 8">
    <name type="scientific">Asaia siamensis</name>
    <dbReference type="NCBI Taxonomy" id="110479"/>
    <lineage>
        <taxon>Bacteria</taxon>
        <taxon>Pseudomonadati</taxon>
        <taxon>Pseudomonadota</taxon>
        <taxon>Alphaproteobacteria</taxon>
        <taxon>Acetobacterales</taxon>
        <taxon>Acetobacteraceae</taxon>
        <taxon>Asaia</taxon>
    </lineage>
</organism>
<dbReference type="PROSITE" id="PS50885">
    <property type="entry name" value="HAMP"/>
    <property type="match status" value="2"/>
</dbReference>
<dbReference type="CDD" id="cd11386">
    <property type="entry name" value="MCP_signal"/>
    <property type="match status" value="1"/>
</dbReference>
<sequence>MVPPSSQPRTSLSTKIILICGLSFVLIQLVAVTLSGWLMKQQVEKNVYAEAISKSQILGEKIILALTEQNTVVRNIQSTIETAHKTGILNKQFIVDLLVEDMKRFPAIYAMDFKEIPGGFDGTQVPGGPGTNSHGIFFPSVLRGPDNRVTVSTPPEHYSAVYWNIVKTGELDGLEPYIDHDTHVPMVSPTYPITFDGKRIGVVGADIPLGWLAPLLRSVQIADGSSIGLLSAQGAWIVTPDPAQAMKHFSDNASNDLTRALATRKITILPAHGTGIDRILVPLKMGNFNIYWTLVVEIPRAAITTPIWHTIYMLVVPGVALIALSLVIMVLVFRRLLNAPLRGLQNSVSALEEGQYEVVVYGTRRHDEIGSVARGLDSFRDALLKARKLDEAVAADRIRHEEDQERRHKEDEQRLDDVKQVIETIGSGLTALSNGDLSAKIDKRLPREFDLLREDFNRSVERLAGTISGISLAADTISEGSRSLATGAEDLAKRTEQQAAAIEQTTAAISQITHKAAHSETVLTSAQATGEQACQSAGSSSEIMRRTREAMKQIEDSSSQVAAIVQVIENIAFQTNVLALNASIEAARAGDSGKGFAVVANEVRTLAQRCTEAAGSISELVGKTVEEIRAGAVCVRDTEQALETITTLVTAMGEKLDTIVHNAFEQAASLKEVGTAIAVMDQSTQKSASIADETRSSSIILSDEVGSMGELVARFSLPRETARSVEMAY</sequence>
<dbReference type="SUPFAM" id="SSF158472">
    <property type="entry name" value="HAMP domain-like"/>
    <property type="match status" value="1"/>
</dbReference>
<dbReference type="Gene3D" id="1.10.287.950">
    <property type="entry name" value="Methyl-accepting chemotaxis protein"/>
    <property type="match status" value="1"/>
</dbReference>
<dbReference type="SMART" id="SM00283">
    <property type="entry name" value="MA"/>
    <property type="match status" value="1"/>
</dbReference>
<evidence type="ECO:0000256" key="1">
    <source>
        <dbReference type="ARBA" id="ARBA00022500"/>
    </source>
</evidence>
<keyword evidence="1" id="KW-0145">Chemotaxis</keyword>
<keyword evidence="4" id="KW-1133">Transmembrane helix</keyword>
<dbReference type="InterPro" id="IPR003660">
    <property type="entry name" value="HAMP_dom"/>
</dbReference>
<evidence type="ECO:0000259" key="5">
    <source>
        <dbReference type="PROSITE" id="PS50111"/>
    </source>
</evidence>
<evidence type="ECO:0000256" key="4">
    <source>
        <dbReference type="SAM" id="Phobius"/>
    </source>
</evidence>
<reference evidence="8" key="1">
    <citation type="journal article" date="2019" name="Int. J. Syst. Evol. Microbiol.">
        <title>The Global Catalogue of Microorganisms (GCM) 10K type strain sequencing project: providing services to taxonomists for standard genome sequencing and annotation.</title>
        <authorList>
            <consortium name="The Broad Institute Genomics Platform"/>
            <consortium name="The Broad Institute Genome Sequencing Center for Infectious Disease"/>
            <person name="Wu L."/>
            <person name="Ma J."/>
        </authorList>
    </citation>
    <scope>NUCLEOTIDE SEQUENCE [LARGE SCALE GENOMIC DNA]</scope>
    <source>
        <strain evidence="8">CCM 7132</strain>
    </source>
</reference>
<dbReference type="SMART" id="SM00304">
    <property type="entry name" value="HAMP"/>
    <property type="match status" value="2"/>
</dbReference>
<feature type="transmembrane region" description="Helical" evidence="4">
    <location>
        <begin position="16"/>
        <end position="39"/>
    </location>
</feature>
<dbReference type="CDD" id="cd06225">
    <property type="entry name" value="HAMP"/>
    <property type="match status" value="1"/>
</dbReference>
<feature type="domain" description="HAMP" evidence="6">
    <location>
        <begin position="416"/>
        <end position="468"/>
    </location>
</feature>
<dbReference type="Pfam" id="PF00672">
    <property type="entry name" value="HAMP"/>
    <property type="match status" value="2"/>
</dbReference>
<evidence type="ECO:0000256" key="2">
    <source>
        <dbReference type="ARBA" id="ARBA00029447"/>
    </source>
</evidence>
<keyword evidence="4" id="KW-0472">Membrane</keyword>
<evidence type="ECO:0000256" key="3">
    <source>
        <dbReference type="PROSITE-ProRule" id="PRU00284"/>
    </source>
</evidence>
<comment type="similarity">
    <text evidence="2">Belongs to the methyl-accepting chemotaxis (MCP) protein family.</text>
</comment>
<dbReference type="Proteomes" id="UP000637769">
    <property type="component" value="Unassembled WGS sequence"/>
</dbReference>
<dbReference type="PANTHER" id="PTHR43531:SF11">
    <property type="entry name" value="METHYL-ACCEPTING CHEMOTAXIS PROTEIN 3"/>
    <property type="match status" value="1"/>
</dbReference>
<dbReference type="Pfam" id="PF00015">
    <property type="entry name" value="MCPsignal"/>
    <property type="match status" value="1"/>
</dbReference>
<dbReference type="CDD" id="cd12913">
    <property type="entry name" value="PDC1_MCP_like"/>
    <property type="match status" value="1"/>
</dbReference>
<feature type="transmembrane region" description="Helical" evidence="4">
    <location>
        <begin position="311"/>
        <end position="333"/>
    </location>
</feature>
<keyword evidence="8" id="KW-1185">Reference proteome</keyword>
<evidence type="ECO:0000313" key="7">
    <source>
        <dbReference type="EMBL" id="GGC26336.1"/>
    </source>
</evidence>
<feature type="domain" description="HAMP" evidence="6">
    <location>
        <begin position="335"/>
        <end position="388"/>
    </location>
</feature>
<accession>A0ABQ1LNJ5</accession>
<dbReference type="InterPro" id="IPR051310">
    <property type="entry name" value="MCP_chemotaxis"/>
</dbReference>
<dbReference type="PROSITE" id="PS50111">
    <property type="entry name" value="CHEMOTAXIS_TRANSDUC_2"/>
    <property type="match status" value="1"/>
</dbReference>
<dbReference type="Gene3D" id="3.30.450.20">
    <property type="entry name" value="PAS domain"/>
    <property type="match status" value="1"/>
</dbReference>
<dbReference type="InterPro" id="IPR004090">
    <property type="entry name" value="Chemotax_Me-accpt_rcpt"/>
</dbReference>
<dbReference type="RefSeq" id="WP_188425658.1">
    <property type="nucleotide sequence ID" value="NZ_BMCH01000002.1"/>
</dbReference>
<dbReference type="PRINTS" id="PR00260">
    <property type="entry name" value="CHEMTRNSDUCR"/>
</dbReference>
<dbReference type="SUPFAM" id="SSF58104">
    <property type="entry name" value="Methyl-accepting chemotaxis protein (MCP) signaling domain"/>
    <property type="match status" value="1"/>
</dbReference>